<dbReference type="Proteomes" id="UP000887574">
    <property type="component" value="Unplaced"/>
</dbReference>
<proteinExistence type="predicted"/>
<dbReference type="Gene3D" id="3.50.50.60">
    <property type="entry name" value="FAD/NAD(P)-binding domain"/>
    <property type="match status" value="1"/>
</dbReference>
<protein>
    <submittedName>
        <fullName evidence="2">Uncharacterized protein</fullName>
    </submittedName>
</protein>
<dbReference type="InterPro" id="IPR036188">
    <property type="entry name" value="FAD/NAD-bd_sf"/>
</dbReference>
<evidence type="ECO:0000313" key="1">
    <source>
        <dbReference type="Proteomes" id="UP000887574"/>
    </source>
</evidence>
<dbReference type="AlphaFoldDB" id="A0A915DVC2"/>
<organism evidence="1 2">
    <name type="scientific">Ditylenchus dipsaci</name>
    <dbReference type="NCBI Taxonomy" id="166011"/>
    <lineage>
        <taxon>Eukaryota</taxon>
        <taxon>Metazoa</taxon>
        <taxon>Ecdysozoa</taxon>
        <taxon>Nematoda</taxon>
        <taxon>Chromadorea</taxon>
        <taxon>Rhabditida</taxon>
        <taxon>Tylenchina</taxon>
        <taxon>Tylenchomorpha</taxon>
        <taxon>Sphaerularioidea</taxon>
        <taxon>Anguinidae</taxon>
        <taxon>Anguininae</taxon>
        <taxon>Ditylenchus</taxon>
    </lineage>
</organism>
<accession>A0A915DVC2</accession>
<keyword evidence="1" id="KW-1185">Reference proteome</keyword>
<sequence length="105" mass="11754">MTKSSSIADINNNSSSENHRLAVIGGGPGGISFCMQLFTKLKQVVLNNTLEVLIFEKTTKCNGQFTEWLGDKYKGDYPPRHVYGKYMEHLAEQLQLEADNHPPLV</sequence>
<dbReference type="SUPFAM" id="SSF51905">
    <property type="entry name" value="FAD/NAD(P)-binding domain"/>
    <property type="match status" value="1"/>
</dbReference>
<reference evidence="2" key="1">
    <citation type="submission" date="2022-11" db="UniProtKB">
        <authorList>
            <consortium name="WormBaseParasite"/>
        </authorList>
    </citation>
    <scope>IDENTIFICATION</scope>
</reference>
<name>A0A915DVC2_9BILA</name>
<dbReference type="WBParaSite" id="jg2357">
    <property type="protein sequence ID" value="jg2357"/>
    <property type="gene ID" value="jg2357"/>
</dbReference>
<evidence type="ECO:0000313" key="2">
    <source>
        <dbReference type="WBParaSite" id="jg2357"/>
    </source>
</evidence>